<comment type="caution">
    <text evidence="1">The sequence shown here is derived from an EMBL/GenBank/DDBJ whole genome shotgun (WGS) entry which is preliminary data.</text>
</comment>
<protein>
    <submittedName>
        <fullName evidence="1">Uncharacterized protein</fullName>
    </submittedName>
</protein>
<name>A0A0C1FM81_9SPHI</name>
<proteinExistence type="predicted"/>
<evidence type="ECO:0000313" key="2">
    <source>
        <dbReference type="Proteomes" id="UP000031246"/>
    </source>
</evidence>
<organism evidence="1 2">
    <name type="scientific">Pedobacter kyungheensis</name>
    <dbReference type="NCBI Taxonomy" id="1069985"/>
    <lineage>
        <taxon>Bacteria</taxon>
        <taxon>Pseudomonadati</taxon>
        <taxon>Bacteroidota</taxon>
        <taxon>Sphingobacteriia</taxon>
        <taxon>Sphingobacteriales</taxon>
        <taxon>Sphingobacteriaceae</taxon>
        <taxon>Pedobacter</taxon>
    </lineage>
</organism>
<dbReference type="AlphaFoldDB" id="A0A0C1FM81"/>
<sequence>MYLLFLLNKDTVKMCKRKVKKKPCDVNNLGCSVRTPTTSVKVSKVVGAPPDRLYRLVAHQPNSAFLYCIG</sequence>
<dbReference type="EMBL" id="JSYN01000011">
    <property type="protein sequence ID" value="KIA94037.1"/>
    <property type="molecule type" value="Genomic_DNA"/>
</dbReference>
<dbReference type="Proteomes" id="UP000031246">
    <property type="component" value="Unassembled WGS sequence"/>
</dbReference>
<keyword evidence="2" id="KW-1185">Reference proteome</keyword>
<reference evidence="1 2" key="1">
    <citation type="submission" date="2014-10" db="EMBL/GenBank/DDBJ databases">
        <title>Pedobacter Kyungheensis.</title>
        <authorList>
            <person name="Anderson B.M."/>
            <person name="Newman J.D."/>
        </authorList>
    </citation>
    <scope>NUCLEOTIDE SEQUENCE [LARGE SCALE GENOMIC DNA]</scope>
    <source>
        <strain evidence="1 2">KACC 16221</strain>
    </source>
</reference>
<evidence type="ECO:0000313" key="1">
    <source>
        <dbReference type="EMBL" id="KIA94037.1"/>
    </source>
</evidence>
<accession>A0A0C1FM81</accession>
<gene>
    <name evidence="1" type="ORF">OC25_10515</name>
</gene>